<gene>
    <name evidence="1" type="ORF">GCM10009560_59100</name>
</gene>
<protein>
    <submittedName>
        <fullName evidence="1">Uncharacterized protein</fullName>
    </submittedName>
</protein>
<comment type="caution">
    <text evidence="1">The sequence shown here is derived from an EMBL/GenBank/DDBJ whole genome shotgun (WGS) entry which is preliminary data.</text>
</comment>
<dbReference type="Proteomes" id="UP001501578">
    <property type="component" value="Unassembled WGS sequence"/>
</dbReference>
<sequence length="138" mass="15447">MKGHNLHPSYSITTRRRLPTCFFLSRSGHNNAIKYADVTDTGDGLEEITLKLSQDPLVLRLVVTDLGSTSSAPALVPLQVPNLFAEHGRGLAIVDALSRGRWGSYRMPRKRHRYVWCHLDRHPTEAQVENLFCAPVAS</sequence>
<evidence type="ECO:0000313" key="2">
    <source>
        <dbReference type="Proteomes" id="UP001501578"/>
    </source>
</evidence>
<dbReference type="CDD" id="cd16936">
    <property type="entry name" value="HATPase_RsbW-like"/>
    <property type="match status" value="1"/>
</dbReference>
<reference evidence="2" key="1">
    <citation type="journal article" date="2019" name="Int. J. Syst. Evol. Microbiol.">
        <title>The Global Catalogue of Microorganisms (GCM) 10K type strain sequencing project: providing services to taxonomists for standard genome sequencing and annotation.</title>
        <authorList>
            <consortium name="The Broad Institute Genomics Platform"/>
            <consortium name="The Broad Institute Genome Sequencing Center for Infectious Disease"/>
            <person name="Wu L."/>
            <person name="Ma J."/>
        </authorList>
    </citation>
    <scope>NUCLEOTIDE SEQUENCE [LARGE SCALE GENOMIC DNA]</scope>
    <source>
        <strain evidence="2">JCM 11136</strain>
    </source>
</reference>
<keyword evidence="2" id="KW-1185">Reference proteome</keyword>
<evidence type="ECO:0000313" key="1">
    <source>
        <dbReference type="EMBL" id="GAA0944782.1"/>
    </source>
</evidence>
<proteinExistence type="predicted"/>
<accession>A0ABP4B1P0</accession>
<dbReference type="Gene3D" id="3.30.565.10">
    <property type="entry name" value="Histidine kinase-like ATPase, C-terminal domain"/>
    <property type="match status" value="1"/>
</dbReference>
<name>A0ABP4B1P0_9ACTN</name>
<dbReference type="InterPro" id="IPR036890">
    <property type="entry name" value="HATPase_C_sf"/>
</dbReference>
<dbReference type="EMBL" id="BAAAHQ010000037">
    <property type="protein sequence ID" value="GAA0944782.1"/>
    <property type="molecule type" value="Genomic_DNA"/>
</dbReference>
<organism evidence="1 2">
    <name type="scientific">Nonomuraea longicatena</name>
    <dbReference type="NCBI Taxonomy" id="83682"/>
    <lineage>
        <taxon>Bacteria</taxon>
        <taxon>Bacillati</taxon>
        <taxon>Actinomycetota</taxon>
        <taxon>Actinomycetes</taxon>
        <taxon>Streptosporangiales</taxon>
        <taxon>Streptosporangiaceae</taxon>
        <taxon>Nonomuraea</taxon>
    </lineage>
</organism>